<comment type="caution">
    <text evidence="1">The sequence shown here is derived from an EMBL/GenBank/DDBJ whole genome shotgun (WGS) entry which is preliminary data.</text>
</comment>
<dbReference type="RefSeq" id="WP_253065624.1">
    <property type="nucleotide sequence ID" value="NZ_JAMXWM010000054.1"/>
</dbReference>
<gene>
    <name evidence="1" type="ORF">ACFSUE_03005</name>
</gene>
<evidence type="ECO:0000313" key="2">
    <source>
        <dbReference type="Proteomes" id="UP001597399"/>
    </source>
</evidence>
<organism evidence="1 2">
    <name type="scientific">Sporolactobacillus shoreicorticis</name>
    <dbReference type="NCBI Taxonomy" id="1923877"/>
    <lineage>
        <taxon>Bacteria</taxon>
        <taxon>Bacillati</taxon>
        <taxon>Bacillota</taxon>
        <taxon>Bacilli</taxon>
        <taxon>Bacillales</taxon>
        <taxon>Sporolactobacillaceae</taxon>
        <taxon>Sporolactobacillus</taxon>
    </lineage>
</organism>
<evidence type="ECO:0008006" key="3">
    <source>
        <dbReference type="Google" id="ProtNLM"/>
    </source>
</evidence>
<dbReference type="EMBL" id="JBHUMQ010000004">
    <property type="protein sequence ID" value="MFD2692614.1"/>
    <property type="molecule type" value="Genomic_DNA"/>
</dbReference>
<accession>A0ABW5RZR0</accession>
<evidence type="ECO:0000313" key="1">
    <source>
        <dbReference type="EMBL" id="MFD2692614.1"/>
    </source>
</evidence>
<name>A0ABW5RZR0_9BACL</name>
<sequence length="45" mass="5744">MDEKKKQKKRIKWKPDISKREWREMMGQFEQVLERRHGAFRRKGR</sequence>
<reference evidence="2" key="1">
    <citation type="journal article" date="2019" name="Int. J. Syst. Evol. Microbiol.">
        <title>The Global Catalogue of Microorganisms (GCM) 10K type strain sequencing project: providing services to taxonomists for standard genome sequencing and annotation.</title>
        <authorList>
            <consortium name="The Broad Institute Genomics Platform"/>
            <consortium name="The Broad Institute Genome Sequencing Center for Infectious Disease"/>
            <person name="Wu L."/>
            <person name="Ma J."/>
        </authorList>
    </citation>
    <scope>NUCLEOTIDE SEQUENCE [LARGE SCALE GENOMIC DNA]</scope>
    <source>
        <strain evidence="2">TISTR 2466</strain>
    </source>
</reference>
<keyword evidence="2" id="KW-1185">Reference proteome</keyword>
<protein>
    <recommendedName>
        <fullName evidence="3">Transposase</fullName>
    </recommendedName>
</protein>
<dbReference type="Proteomes" id="UP001597399">
    <property type="component" value="Unassembled WGS sequence"/>
</dbReference>
<proteinExistence type="predicted"/>